<keyword evidence="3 7" id="KW-0479">Metal-binding</keyword>
<evidence type="ECO:0000256" key="4">
    <source>
        <dbReference type="ARBA" id="ARBA00023002"/>
    </source>
</evidence>
<dbReference type="InterPro" id="IPR002401">
    <property type="entry name" value="Cyt_P450_E_grp-I"/>
</dbReference>
<reference evidence="9" key="1">
    <citation type="journal article" date="2020" name="Stud. Mycol.">
        <title>101 Dothideomycetes genomes: a test case for predicting lifestyles and emergence of pathogens.</title>
        <authorList>
            <person name="Haridas S."/>
            <person name="Albert R."/>
            <person name="Binder M."/>
            <person name="Bloem J."/>
            <person name="Labutti K."/>
            <person name="Salamov A."/>
            <person name="Andreopoulos B."/>
            <person name="Baker S."/>
            <person name="Barry K."/>
            <person name="Bills G."/>
            <person name="Bluhm B."/>
            <person name="Cannon C."/>
            <person name="Castanera R."/>
            <person name="Culley D."/>
            <person name="Daum C."/>
            <person name="Ezra D."/>
            <person name="Gonzalez J."/>
            <person name="Henrissat B."/>
            <person name="Kuo A."/>
            <person name="Liang C."/>
            <person name="Lipzen A."/>
            <person name="Lutzoni F."/>
            <person name="Magnuson J."/>
            <person name="Mondo S."/>
            <person name="Nolan M."/>
            <person name="Ohm R."/>
            <person name="Pangilinan J."/>
            <person name="Park H.-J."/>
            <person name="Ramirez L."/>
            <person name="Alfaro M."/>
            <person name="Sun H."/>
            <person name="Tritt A."/>
            <person name="Yoshinaga Y."/>
            <person name="Zwiers L.-H."/>
            <person name="Turgeon B."/>
            <person name="Goodwin S."/>
            <person name="Spatafora J."/>
            <person name="Crous P."/>
            <person name="Grigoriev I."/>
        </authorList>
    </citation>
    <scope>NUCLEOTIDE SEQUENCE</scope>
    <source>
        <strain evidence="9">CBS 627.86</strain>
    </source>
</reference>
<organism evidence="9 10">
    <name type="scientific">Lophiotrema nucula</name>
    <dbReference type="NCBI Taxonomy" id="690887"/>
    <lineage>
        <taxon>Eukaryota</taxon>
        <taxon>Fungi</taxon>
        <taxon>Dikarya</taxon>
        <taxon>Ascomycota</taxon>
        <taxon>Pezizomycotina</taxon>
        <taxon>Dothideomycetes</taxon>
        <taxon>Pleosporomycetidae</taxon>
        <taxon>Pleosporales</taxon>
        <taxon>Lophiotremataceae</taxon>
        <taxon>Lophiotrema</taxon>
    </lineage>
</organism>
<dbReference type="InterPro" id="IPR036396">
    <property type="entry name" value="Cyt_P450_sf"/>
</dbReference>
<dbReference type="GO" id="GO:0005506">
    <property type="term" value="F:iron ion binding"/>
    <property type="evidence" value="ECO:0007669"/>
    <property type="project" value="InterPro"/>
</dbReference>
<dbReference type="SUPFAM" id="SSF48264">
    <property type="entry name" value="Cytochrome P450"/>
    <property type="match status" value="1"/>
</dbReference>
<dbReference type="FunFam" id="1.10.630.10:FF:000129">
    <property type="entry name" value="Benzoate 4-monooxygenase cytochrome P450"/>
    <property type="match status" value="1"/>
</dbReference>
<keyword evidence="8" id="KW-0812">Transmembrane</keyword>
<evidence type="ECO:0000256" key="3">
    <source>
        <dbReference type="ARBA" id="ARBA00022723"/>
    </source>
</evidence>
<keyword evidence="8" id="KW-1133">Transmembrane helix</keyword>
<keyword evidence="10" id="KW-1185">Reference proteome</keyword>
<gene>
    <name evidence="9" type="ORF">BDV96DRAFT_1105</name>
</gene>
<dbReference type="PRINTS" id="PR00385">
    <property type="entry name" value="P450"/>
</dbReference>
<evidence type="ECO:0000256" key="2">
    <source>
        <dbReference type="ARBA" id="ARBA00010617"/>
    </source>
</evidence>
<dbReference type="GO" id="GO:0016705">
    <property type="term" value="F:oxidoreductase activity, acting on paired donors, with incorporation or reduction of molecular oxygen"/>
    <property type="evidence" value="ECO:0007669"/>
    <property type="project" value="InterPro"/>
</dbReference>
<protein>
    <submittedName>
        <fullName evidence="9">Cytochrome P450</fullName>
    </submittedName>
</protein>
<evidence type="ECO:0000256" key="6">
    <source>
        <dbReference type="ARBA" id="ARBA00023033"/>
    </source>
</evidence>
<dbReference type="GO" id="GO:0004497">
    <property type="term" value="F:monooxygenase activity"/>
    <property type="evidence" value="ECO:0007669"/>
    <property type="project" value="UniProtKB-KW"/>
</dbReference>
<evidence type="ECO:0000256" key="1">
    <source>
        <dbReference type="ARBA" id="ARBA00001971"/>
    </source>
</evidence>
<comment type="cofactor">
    <cofactor evidence="1 7">
        <name>heme</name>
        <dbReference type="ChEBI" id="CHEBI:30413"/>
    </cofactor>
</comment>
<evidence type="ECO:0000256" key="7">
    <source>
        <dbReference type="PIRSR" id="PIRSR602401-1"/>
    </source>
</evidence>
<dbReference type="CDD" id="cd11061">
    <property type="entry name" value="CYP67-like"/>
    <property type="match status" value="1"/>
</dbReference>
<dbReference type="InterPro" id="IPR001128">
    <property type="entry name" value="Cyt_P450"/>
</dbReference>
<dbReference type="PRINTS" id="PR00463">
    <property type="entry name" value="EP450I"/>
</dbReference>
<dbReference type="Gene3D" id="1.10.630.10">
    <property type="entry name" value="Cytochrome P450"/>
    <property type="match status" value="1"/>
</dbReference>
<evidence type="ECO:0000313" key="9">
    <source>
        <dbReference type="EMBL" id="KAF2122461.1"/>
    </source>
</evidence>
<dbReference type="OrthoDB" id="6692864at2759"/>
<accession>A0A6A5ZW19</accession>
<keyword evidence="5 7" id="KW-0408">Iron</keyword>
<keyword evidence="6" id="KW-0503">Monooxygenase</keyword>
<dbReference type="EMBL" id="ML977310">
    <property type="protein sequence ID" value="KAF2122461.1"/>
    <property type="molecule type" value="Genomic_DNA"/>
</dbReference>
<evidence type="ECO:0000256" key="5">
    <source>
        <dbReference type="ARBA" id="ARBA00023004"/>
    </source>
</evidence>
<proteinExistence type="inferred from homology"/>
<name>A0A6A5ZW19_9PLEO</name>
<dbReference type="GO" id="GO:0020037">
    <property type="term" value="F:heme binding"/>
    <property type="evidence" value="ECO:0007669"/>
    <property type="project" value="InterPro"/>
</dbReference>
<evidence type="ECO:0000256" key="8">
    <source>
        <dbReference type="SAM" id="Phobius"/>
    </source>
</evidence>
<keyword evidence="7" id="KW-0349">Heme</keyword>
<keyword evidence="8" id="KW-0472">Membrane</keyword>
<dbReference type="PANTHER" id="PTHR24305">
    <property type="entry name" value="CYTOCHROME P450"/>
    <property type="match status" value="1"/>
</dbReference>
<comment type="similarity">
    <text evidence="2">Belongs to the cytochrome P450 family.</text>
</comment>
<feature type="transmembrane region" description="Helical" evidence="8">
    <location>
        <begin position="42"/>
        <end position="61"/>
    </location>
</feature>
<dbReference type="Proteomes" id="UP000799770">
    <property type="component" value="Unassembled WGS sequence"/>
</dbReference>
<dbReference type="InterPro" id="IPR050121">
    <property type="entry name" value="Cytochrome_P450_monoxygenase"/>
</dbReference>
<dbReference type="Pfam" id="PF00067">
    <property type="entry name" value="p450"/>
    <property type="match status" value="1"/>
</dbReference>
<feature type="transmembrane region" description="Helical" evidence="8">
    <location>
        <begin position="67"/>
        <end position="93"/>
    </location>
</feature>
<feature type="binding site" description="axial binding residue" evidence="7">
    <location>
        <position position="495"/>
    </location>
    <ligand>
        <name>heme</name>
        <dbReference type="ChEBI" id="CHEBI:30413"/>
    </ligand>
    <ligandPart>
        <name>Fe</name>
        <dbReference type="ChEBI" id="CHEBI:18248"/>
    </ligandPart>
</feature>
<dbReference type="PANTHER" id="PTHR24305:SF187">
    <property type="entry name" value="P450, PUTATIVE (EUROFUNG)-RELATED"/>
    <property type="match status" value="1"/>
</dbReference>
<sequence length="559" mass="62851">MANILSTTAWDELIRSKPLAAGLGLFSHFVFGRGEWDHSTHLLLLAWMATFATLTVVEYTVDARVQSVFQALQVAGTAAATYLATLATSILIYRAFFHRLRKFPGPFAARLSKWWSLGMVVPKCQLYNNVEQLHKEYKSDIVRTGPRELSIISADAIPLVHSATTKCTKGPWYAGAYSIEGASTHTTRDKQDHKERRKNWDRAFNAKSLRDYEPRVNRHSLTLMERLSEHAHESSVRISDWLNYYSFDVIGDIGFSHNFGMLEKGKEDRLITLLHKSMAPVAVLGHLSWMLSVLTRVKIGLDDMFEFIAWTQTTLRERKKITPKENDIFSWLLDPNDEDIPLHLNADSRLLIVAGSDTTSATLTWLFYELCKHPEAQKKLQKAVDAIAPGKSFLDADDVANCPQLDGVIHEALRLHPAVPSGTQRETPPSGLTLPDQTFIPGNTLIWMPAHTLQRDARYFPSPLSFMPERWTSESPDYVADKRAFMAFSTGAYNCVGQKLSLMEMRSVVANVVRRFWVEFAAGEDGGACERETKDCFTLNVGKLDVRLTVRGEGGNGKA</sequence>
<evidence type="ECO:0000313" key="10">
    <source>
        <dbReference type="Proteomes" id="UP000799770"/>
    </source>
</evidence>
<dbReference type="AlphaFoldDB" id="A0A6A5ZW19"/>
<keyword evidence="4" id="KW-0560">Oxidoreductase</keyword>